<protein>
    <submittedName>
        <fullName evidence="1">Uncharacterized protein</fullName>
    </submittedName>
</protein>
<accession>A0A8S1QVG2</accession>
<comment type="caution">
    <text evidence="1">The sequence shown here is derived from an EMBL/GenBank/DDBJ whole genome shotgun (WGS) entry which is preliminary data.</text>
</comment>
<dbReference type="AlphaFoldDB" id="A0A8S1QVG2"/>
<gene>
    <name evidence="1" type="ORF">PSON_ATCC_30995.1.T1180156</name>
</gene>
<proteinExistence type="predicted"/>
<evidence type="ECO:0000313" key="1">
    <source>
        <dbReference type="EMBL" id="CAD8118794.1"/>
    </source>
</evidence>
<dbReference type="Proteomes" id="UP000692954">
    <property type="component" value="Unassembled WGS sequence"/>
</dbReference>
<reference evidence="1" key="1">
    <citation type="submission" date="2021-01" db="EMBL/GenBank/DDBJ databases">
        <authorList>
            <consortium name="Genoscope - CEA"/>
            <person name="William W."/>
        </authorList>
    </citation>
    <scope>NUCLEOTIDE SEQUENCE</scope>
</reference>
<name>A0A8S1QVG2_9CILI</name>
<evidence type="ECO:0000313" key="2">
    <source>
        <dbReference type="Proteomes" id="UP000692954"/>
    </source>
</evidence>
<dbReference type="EMBL" id="CAJJDN010000118">
    <property type="protein sequence ID" value="CAD8118794.1"/>
    <property type="molecule type" value="Genomic_DNA"/>
</dbReference>
<organism evidence="1 2">
    <name type="scientific">Paramecium sonneborni</name>
    <dbReference type="NCBI Taxonomy" id="65129"/>
    <lineage>
        <taxon>Eukaryota</taxon>
        <taxon>Sar</taxon>
        <taxon>Alveolata</taxon>
        <taxon>Ciliophora</taxon>
        <taxon>Intramacronucleata</taxon>
        <taxon>Oligohymenophorea</taxon>
        <taxon>Peniculida</taxon>
        <taxon>Parameciidae</taxon>
        <taxon>Paramecium</taxon>
    </lineage>
</organism>
<keyword evidence="2" id="KW-1185">Reference proteome</keyword>
<sequence length="121" mass="14604">MNVHLEKQQILFDPYSSLAQYQKLEYCIILYQNQVFYNLLKLNEQYSEQTRLQVLIYQIDDKPNCNKIFCQQSETGHFYNKETYYILDYDNFLHIVYLNQNRGIVDAICSKLWQLLKVDGN</sequence>